<dbReference type="Pfam" id="PF03993">
    <property type="entry name" value="DUF349"/>
    <property type="match status" value="5"/>
</dbReference>
<name>A0ABT8CUZ1_9FLAO</name>
<dbReference type="InterPro" id="IPR007139">
    <property type="entry name" value="DUF349"/>
</dbReference>
<dbReference type="EMBL" id="JAUFQU010000001">
    <property type="protein sequence ID" value="MDN3706914.1"/>
    <property type="molecule type" value="Genomic_DNA"/>
</dbReference>
<dbReference type="Proteomes" id="UP001242368">
    <property type="component" value="Unassembled WGS sequence"/>
</dbReference>
<feature type="region of interest" description="Disordered" evidence="2">
    <location>
        <begin position="1"/>
        <end position="45"/>
    </location>
</feature>
<accession>A0ABT8CUZ1</accession>
<feature type="compositionally biased region" description="Acidic residues" evidence="2">
    <location>
        <begin position="35"/>
        <end position="45"/>
    </location>
</feature>
<organism evidence="3 4">
    <name type="scientific">Paenimyroides ceti</name>
    <dbReference type="NCBI Taxonomy" id="395087"/>
    <lineage>
        <taxon>Bacteria</taxon>
        <taxon>Pseudomonadati</taxon>
        <taxon>Bacteroidota</taxon>
        <taxon>Flavobacteriia</taxon>
        <taxon>Flavobacteriales</taxon>
        <taxon>Flavobacteriaceae</taxon>
        <taxon>Paenimyroides</taxon>
    </lineage>
</organism>
<sequence length="625" mass="74424">MLEEKNDNLPQADGHDQQTPSNHDAVEAITQSNAEESEDVSIDETSEIAVVDYENLTMSELIVELENLMNNHKVMAIKDQAEAIRKAFFHQYHNLIDEKKQVFLSENPTAADSDFSYEFPLKNKFENIYNTYRDKRSQYHKSIQDSLKGNLSKRMAIIDELKELIDNTENYATALKDIQNIRDRWKNAGPIPKDNYNHVWNNFHFHIERFYDHLHLDREARDLDFKFNLEQKQKLIERARKLLEVKDISKSFRELQTLHRIWKEEVGPVSREYREDIWNEFSEITKQLHDKREAYLQEFRVKEEANLAIKQDLIKEINAIAEKGATSHKEWQDAINKINTLRDTYFNTGKVPLEDNETTWAQFKEATRVFNMQKNAFYKDIKKDQQENLNKKLALIEKVKSLYESDDFETVTPIMKQIQEDWKKIGHVPRKYSDQIWKDFKATCNHYFDRLHAQKNESISAEMENFDKKKQYLEDLKSFELQGDHKEDLESIKKHIENWKNIGPVPQMRRHIEGKFNKILDALFDKLSMSKKEAELVKFNNRLEQLAESDDVRRIQNEFVFIQRKVDEIQAEIFQLENNIQFISSAKADNPLIKEVNKNIERHRDELNLWKDKLNHLRRITDSNK</sequence>
<evidence type="ECO:0000313" key="3">
    <source>
        <dbReference type="EMBL" id="MDN3706914.1"/>
    </source>
</evidence>
<keyword evidence="1" id="KW-0175">Coiled coil</keyword>
<comment type="caution">
    <text evidence="3">The sequence shown here is derived from an EMBL/GenBank/DDBJ whole genome shotgun (WGS) entry which is preliminary data.</text>
</comment>
<protein>
    <submittedName>
        <fullName evidence="3">DUF349 domain-containing protein</fullName>
    </submittedName>
</protein>
<proteinExistence type="predicted"/>
<keyword evidence="4" id="KW-1185">Reference proteome</keyword>
<reference evidence="4" key="1">
    <citation type="journal article" date="2019" name="Int. J. Syst. Evol. Microbiol.">
        <title>The Global Catalogue of Microorganisms (GCM) 10K type strain sequencing project: providing services to taxonomists for standard genome sequencing and annotation.</title>
        <authorList>
            <consortium name="The Broad Institute Genomics Platform"/>
            <consortium name="The Broad Institute Genome Sequencing Center for Infectious Disease"/>
            <person name="Wu L."/>
            <person name="Ma J."/>
        </authorList>
    </citation>
    <scope>NUCLEOTIDE SEQUENCE [LARGE SCALE GENOMIC DNA]</scope>
    <source>
        <strain evidence="4">CECT 7184</strain>
    </source>
</reference>
<evidence type="ECO:0000256" key="2">
    <source>
        <dbReference type="SAM" id="MobiDB-lite"/>
    </source>
</evidence>
<gene>
    <name evidence="3" type="ORF">QW060_07180</name>
</gene>
<dbReference type="RefSeq" id="WP_290362965.1">
    <property type="nucleotide sequence ID" value="NZ_JAUFQU010000001.1"/>
</dbReference>
<feature type="coiled-coil region" evidence="1">
    <location>
        <begin position="529"/>
        <end position="620"/>
    </location>
</feature>
<evidence type="ECO:0000256" key="1">
    <source>
        <dbReference type="SAM" id="Coils"/>
    </source>
</evidence>
<evidence type="ECO:0000313" key="4">
    <source>
        <dbReference type="Proteomes" id="UP001242368"/>
    </source>
</evidence>